<dbReference type="KEGG" id="dpx:DAPPUDRAFT_119383"/>
<feature type="region of interest" description="Disordered" evidence="1">
    <location>
        <begin position="1"/>
        <end position="60"/>
    </location>
</feature>
<gene>
    <name evidence="2" type="ORF">DAPPUDRAFT_119383</name>
</gene>
<feature type="compositionally biased region" description="Low complexity" evidence="1">
    <location>
        <begin position="42"/>
        <end position="55"/>
    </location>
</feature>
<accession>E9HYD1</accession>
<dbReference type="SUPFAM" id="SSF54001">
    <property type="entry name" value="Cysteine proteinases"/>
    <property type="match status" value="1"/>
</dbReference>
<keyword evidence="3" id="KW-1185">Reference proteome</keyword>
<dbReference type="Proteomes" id="UP000000305">
    <property type="component" value="Unassembled WGS sequence"/>
</dbReference>
<protein>
    <recommendedName>
        <fullName evidence="4">USP domain-containing protein</fullName>
    </recommendedName>
</protein>
<proteinExistence type="predicted"/>
<dbReference type="InParanoid" id="E9HYD1"/>
<evidence type="ECO:0000313" key="2">
    <source>
        <dbReference type="EMBL" id="EFX63250.1"/>
    </source>
</evidence>
<sequence>MRSVSLQARSSSGKRALMNQSSSSHPEIFMSDNKADSPPPSSSSTSANTSGSPSHSLKDNEANLQPSLLSTPSTYVQSCGSLSRRSSSPSHSSSLPSLSFNWLSNKPESHGFFLSLLDSFAVKWNFTESRTLSFPYGNFSQKLNRDISNIADIIPNGDKETSLSVLTVFRGFLAYITLLHDSYAESRQHDEIEFYGRLLIHFQKELPAHMPPVVGKYFYSTICRTYICTTCNESSDNFFEDSLWIICIGKTTHSWACCFQNYCKEQVIQRSCTSCSGESAIERITIHHLPPFPSSTDISLGYPGDGLTDELDVQCYVPWTSSDNPNVATYDIKMRYP</sequence>
<dbReference type="Gene3D" id="3.90.70.10">
    <property type="entry name" value="Cysteine proteinases"/>
    <property type="match status" value="1"/>
</dbReference>
<organism evidence="2 3">
    <name type="scientific">Daphnia pulex</name>
    <name type="common">Water flea</name>
    <dbReference type="NCBI Taxonomy" id="6669"/>
    <lineage>
        <taxon>Eukaryota</taxon>
        <taxon>Metazoa</taxon>
        <taxon>Ecdysozoa</taxon>
        <taxon>Arthropoda</taxon>
        <taxon>Crustacea</taxon>
        <taxon>Branchiopoda</taxon>
        <taxon>Diplostraca</taxon>
        <taxon>Cladocera</taxon>
        <taxon>Anomopoda</taxon>
        <taxon>Daphniidae</taxon>
        <taxon>Daphnia</taxon>
    </lineage>
</organism>
<evidence type="ECO:0008006" key="4">
    <source>
        <dbReference type="Google" id="ProtNLM"/>
    </source>
</evidence>
<feature type="compositionally biased region" description="Polar residues" evidence="1">
    <location>
        <begin position="1"/>
        <end position="25"/>
    </location>
</feature>
<evidence type="ECO:0000313" key="3">
    <source>
        <dbReference type="Proteomes" id="UP000000305"/>
    </source>
</evidence>
<dbReference type="InterPro" id="IPR038765">
    <property type="entry name" value="Papain-like_cys_pep_sf"/>
</dbReference>
<dbReference type="EMBL" id="GL733139">
    <property type="protein sequence ID" value="EFX63250.1"/>
    <property type="molecule type" value="Genomic_DNA"/>
</dbReference>
<dbReference type="HOGENOM" id="CLU_824559_0_0_1"/>
<dbReference type="AlphaFoldDB" id="E9HYD1"/>
<reference evidence="2 3" key="1">
    <citation type="journal article" date="2011" name="Science">
        <title>The ecoresponsive genome of Daphnia pulex.</title>
        <authorList>
            <person name="Colbourne J.K."/>
            <person name="Pfrender M.E."/>
            <person name="Gilbert D."/>
            <person name="Thomas W.K."/>
            <person name="Tucker A."/>
            <person name="Oakley T.H."/>
            <person name="Tokishita S."/>
            <person name="Aerts A."/>
            <person name="Arnold G.J."/>
            <person name="Basu M.K."/>
            <person name="Bauer D.J."/>
            <person name="Caceres C.E."/>
            <person name="Carmel L."/>
            <person name="Casola C."/>
            <person name="Choi J.H."/>
            <person name="Detter J.C."/>
            <person name="Dong Q."/>
            <person name="Dusheyko S."/>
            <person name="Eads B.D."/>
            <person name="Frohlich T."/>
            <person name="Geiler-Samerotte K.A."/>
            <person name="Gerlach D."/>
            <person name="Hatcher P."/>
            <person name="Jogdeo S."/>
            <person name="Krijgsveld J."/>
            <person name="Kriventseva E.V."/>
            <person name="Kultz D."/>
            <person name="Laforsch C."/>
            <person name="Lindquist E."/>
            <person name="Lopez J."/>
            <person name="Manak J.R."/>
            <person name="Muller J."/>
            <person name="Pangilinan J."/>
            <person name="Patwardhan R.P."/>
            <person name="Pitluck S."/>
            <person name="Pritham E.J."/>
            <person name="Rechtsteiner A."/>
            <person name="Rho M."/>
            <person name="Rogozin I.B."/>
            <person name="Sakarya O."/>
            <person name="Salamov A."/>
            <person name="Schaack S."/>
            <person name="Shapiro H."/>
            <person name="Shiga Y."/>
            <person name="Skalitzky C."/>
            <person name="Smith Z."/>
            <person name="Souvorov A."/>
            <person name="Sung W."/>
            <person name="Tang Z."/>
            <person name="Tsuchiya D."/>
            <person name="Tu H."/>
            <person name="Vos H."/>
            <person name="Wang M."/>
            <person name="Wolf Y.I."/>
            <person name="Yamagata H."/>
            <person name="Yamada T."/>
            <person name="Ye Y."/>
            <person name="Shaw J.R."/>
            <person name="Andrews J."/>
            <person name="Crease T.J."/>
            <person name="Tang H."/>
            <person name="Lucas S.M."/>
            <person name="Robertson H.M."/>
            <person name="Bork P."/>
            <person name="Koonin E.V."/>
            <person name="Zdobnov E.M."/>
            <person name="Grigoriev I.V."/>
            <person name="Lynch M."/>
            <person name="Boore J.L."/>
        </authorList>
    </citation>
    <scope>NUCLEOTIDE SEQUENCE [LARGE SCALE GENOMIC DNA]</scope>
</reference>
<name>E9HYD1_DAPPU</name>
<evidence type="ECO:0000256" key="1">
    <source>
        <dbReference type="SAM" id="MobiDB-lite"/>
    </source>
</evidence>